<sequence>MIAGENVTETSNNAVGCTFRHQCHEVVFNGLKVNLWDTAGLDEGTEGTVPAIQAEENLKAFLRQVTRRDRDGIDLLMYCIRGTRVRKALLRNYNIFYAAICRKKVPLALIVTGLENYEGEMDSWWTEHAKDLAKHGMRFNSHACVTTIQSDHPAIQGRLEHSRAELRKLIQKNSETMTWRANEDSLISASLPDVRALMSAMWATEKRMAPLILICDTGAPDHGAVPGTTPSWEECTKRINDRECRHIRADELVHGNLKLHLEIKRPPDLLIFCATASSDPDPMWASLKLFHSSYGGETCPLIVVFRGLDNLGAAVALWRTLSLSRSGNIVANPTFYPGPDRPKELVKRADEALAELIEGRCLVKFEEKLTRFQRFRRFRKSILSEHK</sequence>
<dbReference type="HOGENOM" id="CLU_032838_1_0_1"/>
<dbReference type="AlphaFoldDB" id="A0A0D0DVS4"/>
<dbReference type="InterPro" id="IPR027417">
    <property type="entry name" value="P-loop_NTPase"/>
</dbReference>
<keyword evidence="2" id="KW-1185">Reference proteome</keyword>
<gene>
    <name evidence="1" type="ORF">PAXRUDRAFT_823124</name>
</gene>
<dbReference type="STRING" id="930991.A0A0D0DVS4"/>
<evidence type="ECO:0000313" key="1">
    <source>
        <dbReference type="EMBL" id="KIK99088.1"/>
    </source>
</evidence>
<dbReference type="CDD" id="cd00882">
    <property type="entry name" value="Ras_like_GTPase"/>
    <property type="match status" value="1"/>
</dbReference>
<dbReference type="Proteomes" id="UP000054538">
    <property type="component" value="Unassembled WGS sequence"/>
</dbReference>
<dbReference type="InParanoid" id="A0A0D0DVS4"/>
<dbReference type="Gene3D" id="3.40.50.300">
    <property type="entry name" value="P-loop containing nucleotide triphosphate hydrolases"/>
    <property type="match status" value="1"/>
</dbReference>
<reference evidence="1 2" key="1">
    <citation type="submission" date="2014-04" db="EMBL/GenBank/DDBJ databases">
        <authorList>
            <consortium name="DOE Joint Genome Institute"/>
            <person name="Kuo A."/>
            <person name="Kohler A."/>
            <person name="Jargeat P."/>
            <person name="Nagy L.G."/>
            <person name="Floudas D."/>
            <person name="Copeland A."/>
            <person name="Barry K.W."/>
            <person name="Cichocki N."/>
            <person name="Veneault-Fourrey C."/>
            <person name="LaButti K."/>
            <person name="Lindquist E.A."/>
            <person name="Lipzen A."/>
            <person name="Lundell T."/>
            <person name="Morin E."/>
            <person name="Murat C."/>
            <person name="Sun H."/>
            <person name="Tunlid A."/>
            <person name="Henrissat B."/>
            <person name="Grigoriev I.V."/>
            <person name="Hibbett D.S."/>
            <person name="Martin F."/>
            <person name="Nordberg H.P."/>
            <person name="Cantor M.N."/>
            <person name="Hua S.X."/>
        </authorList>
    </citation>
    <scope>NUCLEOTIDE SEQUENCE [LARGE SCALE GENOMIC DNA]</scope>
    <source>
        <strain evidence="1 2">Ve08.2h10</strain>
    </source>
</reference>
<accession>A0A0D0DVS4</accession>
<organism evidence="1 2">
    <name type="scientific">Paxillus rubicundulus Ve08.2h10</name>
    <dbReference type="NCBI Taxonomy" id="930991"/>
    <lineage>
        <taxon>Eukaryota</taxon>
        <taxon>Fungi</taxon>
        <taxon>Dikarya</taxon>
        <taxon>Basidiomycota</taxon>
        <taxon>Agaricomycotina</taxon>
        <taxon>Agaricomycetes</taxon>
        <taxon>Agaricomycetidae</taxon>
        <taxon>Boletales</taxon>
        <taxon>Paxilineae</taxon>
        <taxon>Paxillaceae</taxon>
        <taxon>Paxillus</taxon>
    </lineage>
</organism>
<dbReference type="OrthoDB" id="8954335at2759"/>
<dbReference type="SUPFAM" id="SSF52540">
    <property type="entry name" value="P-loop containing nucleoside triphosphate hydrolases"/>
    <property type="match status" value="1"/>
</dbReference>
<evidence type="ECO:0000313" key="2">
    <source>
        <dbReference type="Proteomes" id="UP000054538"/>
    </source>
</evidence>
<proteinExistence type="predicted"/>
<name>A0A0D0DVS4_9AGAM</name>
<reference evidence="2" key="2">
    <citation type="submission" date="2015-01" db="EMBL/GenBank/DDBJ databases">
        <title>Evolutionary Origins and Diversification of the Mycorrhizal Mutualists.</title>
        <authorList>
            <consortium name="DOE Joint Genome Institute"/>
            <consortium name="Mycorrhizal Genomics Consortium"/>
            <person name="Kohler A."/>
            <person name="Kuo A."/>
            <person name="Nagy L.G."/>
            <person name="Floudas D."/>
            <person name="Copeland A."/>
            <person name="Barry K.W."/>
            <person name="Cichocki N."/>
            <person name="Veneault-Fourrey C."/>
            <person name="LaButti K."/>
            <person name="Lindquist E.A."/>
            <person name="Lipzen A."/>
            <person name="Lundell T."/>
            <person name="Morin E."/>
            <person name="Murat C."/>
            <person name="Riley R."/>
            <person name="Ohm R."/>
            <person name="Sun H."/>
            <person name="Tunlid A."/>
            <person name="Henrissat B."/>
            <person name="Grigoriev I.V."/>
            <person name="Hibbett D.S."/>
            <person name="Martin F."/>
        </authorList>
    </citation>
    <scope>NUCLEOTIDE SEQUENCE [LARGE SCALE GENOMIC DNA]</scope>
    <source>
        <strain evidence="2">Ve08.2h10</strain>
    </source>
</reference>
<protein>
    <submittedName>
        <fullName evidence="1">Uncharacterized protein</fullName>
    </submittedName>
</protein>
<dbReference type="EMBL" id="KN824870">
    <property type="protein sequence ID" value="KIK99088.1"/>
    <property type="molecule type" value="Genomic_DNA"/>
</dbReference>